<reference evidence="1" key="1">
    <citation type="journal article" date="2020" name="Nature">
        <title>Giant virus diversity and host interactions through global metagenomics.</title>
        <authorList>
            <person name="Schulz F."/>
            <person name="Roux S."/>
            <person name="Paez-Espino D."/>
            <person name="Jungbluth S."/>
            <person name="Walsh D.A."/>
            <person name="Denef V.J."/>
            <person name="McMahon K.D."/>
            <person name="Konstantinidis K.T."/>
            <person name="Eloe-Fadrosh E.A."/>
            <person name="Kyrpides N.C."/>
            <person name="Woyke T."/>
        </authorList>
    </citation>
    <scope>NUCLEOTIDE SEQUENCE</scope>
    <source>
        <strain evidence="1">GVMAG-M-3300023179-71</strain>
    </source>
</reference>
<organism evidence="1">
    <name type="scientific">viral metagenome</name>
    <dbReference type="NCBI Taxonomy" id="1070528"/>
    <lineage>
        <taxon>unclassified sequences</taxon>
        <taxon>metagenomes</taxon>
        <taxon>organismal metagenomes</taxon>
    </lineage>
</organism>
<proteinExistence type="predicted"/>
<name>A0A6C0H5T2_9ZZZZ</name>
<evidence type="ECO:0000313" key="1">
    <source>
        <dbReference type="EMBL" id="QHT75740.1"/>
    </source>
</evidence>
<accession>A0A6C0H5T2</accession>
<dbReference type="EMBL" id="MN739881">
    <property type="protein sequence ID" value="QHT75740.1"/>
    <property type="molecule type" value="Genomic_DNA"/>
</dbReference>
<sequence>MRIIILISILIIINCYLTNNQKKFLKISSKYVYKYPILNKIKHKLLYNGYKPWAIKIMNNIIMENELYINEIRYIEIKLYSLLGLEYAVRTYKEWDPKNFKKYSKKIISEYIENGLKNK</sequence>
<dbReference type="AlphaFoldDB" id="A0A6C0H5T2"/>
<protein>
    <submittedName>
        <fullName evidence="1">Uncharacterized protein</fullName>
    </submittedName>
</protein>